<comment type="function">
    <text evidence="14">PPIases accelerate the folding of proteins. It catalyzes the cis-trans isomerization of proline imidic peptide bonds in oligopeptides. Involved in pre-mRNA splicing.</text>
</comment>
<comment type="catalytic activity">
    <reaction evidence="1">
        <text>[protein]-peptidylproline (omega=180) = [protein]-peptidylproline (omega=0)</text>
        <dbReference type="Rhea" id="RHEA:16237"/>
        <dbReference type="Rhea" id="RHEA-COMP:10747"/>
        <dbReference type="Rhea" id="RHEA-COMP:10748"/>
        <dbReference type="ChEBI" id="CHEBI:83833"/>
        <dbReference type="ChEBI" id="CHEBI:83834"/>
        <dbReference type="EC" id="5.2.1.8"/>
    </reaction>
</comment>
<dbReference type="AlphaFoldDB" id="A0A194WBK7"/>
<dbReference type="GO" id="GO:0071013">
    <property type="term" value="C:catalytic step 2 spliceosome"/>
    <property type="evidence" value="ECO:0007669"/>
    <property type="project" value="TreeGrafter"/>
</dbReference>
<keyword evidence="7" id="KW-0507">mRNA processing</keyword>
<keyword evidence="9" id="KW-0697">Rotamase</keyword>
<evidence type="ECO:0000256" key="7">
    <source>
        <dbReference type="ARBA" id="ARBA00022664"/>
    </source>
</evidence>
<organism evidence="17 18">
    <name type="scientific">Cytospora mali</name>
    <name type="common">Apple Valsa canker fungus</name>
    <name type="synonym">Valsa mali</name>
    <dbReference type="NCBI Taxonomy" id="578113"/>
    <lineage>
        <taxon>Eukaryota</taxon>
        <taxon>Fungi</taxon>
        <taxon>Dikarya</taxon>
        <taxon>Ascomycota</taxon>
        <taxon>Pezizomycotina</taxon>
        <taxon>Sordariomycetes</taxon>
        <taxon>Sordariomycetidae</taxon>
        <taxon>Diaporthales</taxon>
        <taxon>Cytosporaceae</taxon>
        <taxon>Cytospora</taxon>
    </lineage>
</organism>
<keyword evidence="10" id="KW-0508">mRNA splicing</keyword>
<evidence type="ECO:0000256" key="14">
    <source>
        <dbReference type="ARBA" id="ARBA00055615"/>
    </source>
</evidence>
<dbReference type="PANTHER" id="PTHR45625:SF6">
    <property type="entry name" value="SPLICEOSOME-ASSOCIATED PROTEIN CWC27 HOMOLOG"/>
    <property type="match status" value="1"/>
</dbReference>
<dbReference type="GO" id="GO:0006397">
    <property type="term" value="P:mRNA processing"/>
    <property type="evidence" value="ECO:0007669"/>
    <property type="project" value="UniProtKB-KW"/>
</dbReference>
<evidence type="ECO:0000256" key="5">
    <source>
        <dbReference type="ARBA" id="ARBA00013194"/>
    </source>
</evidence>
<keyword evidence="6" id="KW-0963">Cytoplasm</keyword>
<dbReference type="SUPFAM" id="SSF50891">
    <property type="entry name" value="Cyclophilin-like"/>
    <property type="match status" value="1"/>
</dbReference>
<keyword evidence="8" id="KW-0747">Spliceosome</keyword>
<evidence type="ECO:0000256" key="13">
    <source>
        <dbReference type="ARBA" id="ARBA00038509"/>
    </source>
</evidence>
<feature type="compositionally biased region" description="Basic and acidic residues" evidence="15">
    <location>
        <begin position="245"/>
        <end position="258"/>
    </location>
</feature>
<dbReference type="GO" id="GO:0003755">
    <property type="term" value="F:peptidyl-prolyl cis-trans isomerase activity"/>
    <property type="evidence" value="ECO:0007669"/>
    <property type="project" value="UniProtKB-KW"/>
</dbReference>
<dbReference type="InterPro" id="IPR002130">
    <property type="entry name" value="Cyclophilin-type_PPIase_dom"/>
</dbReference>
<dbReference type="Gene3D" id="2.40.100.10">
    <property type="entry name" value="Cyclophilin-like"/>
    <property type="match status" value="1"/>
</dbReference>
<feature type="compositionally biased region" description="Basic and acidic residues" evidence="15">
    <location>
        <begin position="202"/>
        <end position="220"/>
    </location>
</feature>
<evidence type="ECO:0000256" key="8">
    <source>
        <dbReference type="ARBA" id="ARBA00022728"/>
    </source>
</evidence>
<evidence type="ECO:0000256" key="11">
    <source>
        <dbReference type="ARBA" id="ARBA00023235"/>
    </source>
</evidence>
<dbReference type="SMR" id="A0A194WBK7"/>
<dbReference type="InterPro" id="IPR020892">
    <property type="entry name" value="Cyclophilin-type_PPIase_CS"/>
</dbReference>
<accession>A0A194WBK7</accession>
<keyword evidence="18" id="KW-1185">Reference proteome</keyword>
<keyword evidence="11 17" id="KW-0413">Isomerase</keyword>
<evidence type="ECO:0000256" key="6">
    <source>
        <dbReference type="ARBA" id="ARBA00022490"/>
    </source>
</evidence>
<comment type="similarity">
    <text evidence="13">Belongs to the cyclophilin-type PPIase family. CWC27 subfamily.</text>
</comment>
<gene>
    <name evidence="17" type="ORF">VM1G_09540</name>
</gene>
<dbReference type="InterPro" id="IPR029000">
    <property type="entry name" value="Cyclophilin-like_dom_sf"/>
</dbReference>
<dbReference type="PANTHER" id="PTHR45625">
    <property type="entry name" value="PEPTIDYL-PROLYL CIS-TRANS ISOMERASE-RELATED"/>
    <property type="match status" value="1"/>
</dbReference>
<evidence type="ECO:0000256" key="3">
    <source>
        <dbReference type="ARBA" id="ARBA00004496"/>
    </source>
</evidence>
<proteinExistence type="inferred from homology"/>
<evidence type="ECO:0000256" key="9">
    <source>
        <dbReference type="ARBA" id="ARBA00023110"/>
    </source>
</evidence>
<evidence type="ECO:0000256" key="2">
    <source>
        <dbReference type="ARBA" id="ARBA00004123"/>
    </source>
</evidence>
<comment type="subunit">
    <text evidence="4">Associated with the spliceosome.</text>
</comment>
<evidence type="ECO:0000256" key="12">
    <source>
        <dbReference type="ARBA" id="ARBA00023242"/>
    </source>
</evidence>
<evidence type="ECO:0000313" key="18">
    <source>
        <dbReference type="Proteomes" id="UP000078559"/>
    </source>
</evidence>
<feature type="domain" description="PPIase cyclophilin-type" evidence="16">
    <location>
        <begin position="18"/>
        <end position="193"/>
    </location>
</feature>
<dbReference type="GO" id="GO:0006457">
    <property type="term" value="P:protein folding"/>
    <property type="evidence" value="ECO:0007669"/>
    <property type="project" value="InterPro"/>
</dbReference>
<dbReference type="OrthoDB" id="442970at2759"/>
<feature type="compositionally biased region" description="Basic and acidic residues" evidence="15">
    <location>
        <begin position="520"/>
        <end position="532"/>
    </location>
</feature>
<dbReference type="Proteomes" id="UP000078559">
    <property type="component" value="Chromosome 11"/>
</dbReference>
<protein>
    <recommendedName>
        <fullName evidence="5">peptidylprolyl isomerase</fullName>
        <ecNumber evidence="5">5.2.1.8</ecNumber>
    </recommendedName>
</protein>
<feature type="region of interest" description="Disordered" evidence="15">
    <location>
        <begin position="416"/>
        <end position="448"/>
    </location>
</feature>
<keyword evidence="12" id="KW-0539">Nucleus</keyword>
<sequence>MSSIYNTEPQPTASVILHTTHGDISVELFAKQTPLTCRNFLQHCLDGYYDNTIFHRLVPGFILQGGDPTGTGNGGESIYDGGAFSGDLDPWPMDQRRGKNAGPTGVNFKDEFHSRLKFNRRGLLGMANEGTTDSNGSQFFFTLDKTEELNGKNTMFGRVAGDTIYNLAKMGEAEVEEGGERPLYPTKVTDVEIMVNPFDDMKKRERIARRTERPAAPEKKKDKKRKGGKQLLSFGDEEGDGDIEPLPKKPKFDTRIVVDLEEEPTPRAKPAKPAKPAKASKKEKEAKDSTTKVSIREPPPREVASRLEPSPPPPSITKPPGKQHVKIEDDSSPEPEMPKKKTELEQMNEEIAALKASMKRTVHSSGPVHEEKKRSALEQLIPDTSTKARKRRTGGNNPTATEERKALDFIQAFKSKLAQAPPEKTGANAPAEEKEEEKAAQEAGEDAGEDEVCDLHFIANCQSCKAWDKAEAKEDSDDEGWMSHSLSFAADKLGKDLSYRKKAEEELIVIDPLAKARSIQAERKAEKGKEGRGGSSGKTWGDQARNAQMARTLSLAGRGAK</sequence>
<dbReference type="PRINTS" id="PR00153">
    <property type="entry name" value="CSAPPISMRASE"/>
</dbReference>
<dbReference type="GO" id="GO:0005737">
    <property type="term" value="C:cytoplasm"/>
    <property type="evidence" value="ECO:0007669"/>
    <property type="project" value="UniProtKB-SubCell"/>
</dbReference>
<dbReference type="CDD" id="cd01925">
    <property type="entry name" value="cyclophilin_CeCYP16-like"/>
    <property type="match status" value="1"/>
</dbReference>
<dbReference type="InterPro" id="IPR044666">
    <property type="entry name" value="Cyclophilin_A-like"/>
</dbReference>
<feature type="region of interest" description="Disordered" evidence="15">
    <location>
        <begin position="202"/>
        <end position="404"/>
    </location>
</feature>
<dbReference type="EMBL" id="CM003108">
    <property type="protein sequence ID" value="KUI73796.1"/>
    <property type="molecule type" value="Genomic_DNA"/>
</dbReference>
<evidence type="ECO:0000256" key="10">
    <source>
        <dbReference type="ARBA" id="ARBA00023187"/>
    </source>
</evidence>
<dbReference type="PROSITE" id="PS50072">
    <property type="entry name" value="CSA_PPIASE_2"/>
    <property type="match status" value="1"/>
</dbReference>
<dbReference type="GO" id="GO:0008380">
    <property type="term" value="P:RNA splicing"/>
    <property type="evidence" value="ECO:0007669"/>
    <property type="project" value="UniProtKB-KW"/>
</dbReference>
<dbReference type="FunFam" id="2.40.100.10:FF:000034">
    <property type="entry name" value="Peptidyl-prolyl isomerase CWC27 protein"/>
    <property type="match status" value="1"/>
</dbReference>
<reference evidence="17" key="1">
    <citation type="submission" date="2014-12" db="EMBL/GenBank/DDBJ databases">
        <title>Genome Sequence of Valsa Canker Pathogens Uncovers a Specific Adaption of Colonization on Woody Bark.</title>
        <authorList>
            <person name="Yin Z."/>
            <person name="Liu H."/>
            <person name="Gao X."/>
            <person name="Li Z."/>
            <person name="Song N."/>
            <person name="Ke X."/>
            <person name="Dai Q."/>
            <person name="Wu Y."/>
            <person name="Sun Y."/>
            <person name="Xu J.-R."/>
            <person name="Kang Z.K."/>
            <person name="Wang L."/>
            <person name="Huang L."/>
        </authorList>
    </citation>
    <scope>NUCLEOTIDE SEQUENCE [LARGE SCALE GENOMIC DNA]</scope>
    <source>
        <strain evidence="17">03-8</strain>
    </source>
</reference>
<evidence type="ECO:0000256" key="1">
    <source>
        <dbReference type="ARBA" id="ARBA00000971"/>
    </source>
</evidence>
<dbReference type="Pfam" id="PF00160">
    <property type="entry name" value="Pro_isomerase"/>
    <property type="match status" value="1"/>
</dbReference>
<evidence type="ECO:0000256" key="4">
    <source>
        <dbReference type="ARBA" id="ARBA00011524"/>
    </source>
</evidence>
<dbReference type="EC" id="5.2.1.8" evidence="5"/>
<name>A0A194WBK7_CYTMA</name>
<evidence type="ECO:0000259" key="16">
    <source>
        <dbReference type="PROSITE" id="PS50072"/>
    </source>
</evidence>
<dbReference type="PROSITE" id="PS00170">
    <property type="entry name" value="CSA_PPIASE_1"/>
    <property type="match status" value="1"/>
</dbReference>
<evidence type="ECO:0000313" key="17">
    <source>
        <dbReference type="EMBL" id="KUI73796.1"/>
    </source>
</evidence>
<feature type="compositionally biased region" description="Basic and acidic residues" evidence="15">
    <location>
        <begin position="280"/>
        <end position="305"/>
    </location>
</feature>
<comment type="subcellular location">
    <subcellularLocation>
        <location evidence="3">Cytoplasm</location>
    </subcellularLocation>
    <subcellularLocation>
        <location evidence="2">Nucleus</location>
    </subcellularLocation>
</comment>
<evidence type="ECO:0000256" key="15">
    <source>
        <dbReference type="SAM" id="MobiDB-lite"/>
    </source>
</evidence>
<feature type="region of interest" description="Disordered" evidence="15">
    <location>
        <begin position="518"/>
        <end position="561"/>
    </location>
</feature>